<reference evidence="1 2" key="1">
    <citation type="submission" date="2019-03" db="EMBL/GenBank/DDBJ databases">
        <title>First draft genome of Liparis tanakae, snailfish: a comprehensive survey of snailfish specific genes.</title>
        <authorList>
            <person name="Kim W."/>
            <person name="Song I."/>
            <person name="Jeong J.-H."/>
            <person name="Kim D."/>
            <person name="Kim S."/>
            <person name="Ryu S."/>
            <person name="Song J.Y."/>
            <person name="Lee S.K."/>
        </authorList>
    </citation>
    <scope>NUCLEOTIDE SEQUENCE [LARGE SCALE GENOMIC DNA]</scope>
    <source>
        <tissue evidence="1">Muscle</tissue>
    </source>
</reference>
<sequence>MTELKKRLTKGFGMIEGHLKSERGDTRTAMLRSGAACWTLLDVGFAVDLNGQRVDAYVAPERTHAVRWGLRENVRRREAGRGRVEADGRGLKPRVGYLVQASCVVKLWDVEREGRSERSERSERSDGSDRLKNSYASGGSLAFYFGYSAVCRYSRQHGEGLATGENELLQGKGHGSRN</sequence>
<organism evidence="1 2">
    <name type="scientific">Liparis tanakae</name>
    <name type="common">Tanaka's snailfish</name>
    <dbReference type="NCBI Taxonomy" id="230148"/>
    <lineage>
        <taxon>Eukaryota</taxon>
        <taxon>Metazoa</taxon>
        <taxon>Chordata</taxon>
        <taxon>Craniata</taxon>
        <taxon>Vertebrata</taxon>
        <taxon>Euteleostomi</taxon>
        <taxon>Actinopterygii</taxon>
        <taxon>Neopterygii</taxon>
        <taxon>Teleostei</taxon>
        <taxon>Neoteleostei</taxon>
        <taxon>Acanthomorphata</taxon>
        <taxon>Eupercaria</taxon>
        <taxon>Perciformes</taxon>
        <taxon>Cottioidei</taxon>
        <taxon>Cottales</taxon>
        <taxon>Liparidae</taxon>
        <taxon>Liparis</taxon>
    </lineage>
</organism>
<evidence type="ECO:0000313" key="2">
    <source>
        <dbReference type="Proteomes" id="UP000314294"/>
    </source>
</evidence>
<accession>A0A4Z2GYK7</accession>
<name>A0A4Z2GYK7_9TELE</name>
<gene>
    <name evidence="1" type="ORF">EYF80_031462</name>
</gene>
<protein>
    <submittedName>
        <fullName evidence="1">Uncharacterized protein</fullName>
    </submittedName>
</protein>
<evidence type="ECO:0000313" key="1">
    <source>
        <dbReference type="EMBL" id="TNN58340.1"/>
    </source>
</evidence>
<keyword evidence="2" id="KW-1185">Reference proteome</keyword>
<dbReference type="Proteomes" id="UP000314294">
    <property type="component" value="Unassembled WGS sequence"/>
</dbReference>
<dbReference type="EMBL" id="SRLO01000382">
    <property type="protein sequence ID" value="TNN58340.1"/>
    <property type="molecule type" value="Genomic_DNA"/>
</dbReference>
<dbReference type="AlphaFoldDB" id="A0A4Z2GYK7"/>
<comment type="caution">
    <text evidence="1">The sequence shown here is derived from an EMBL/GenBank/DDBJ whole genome shotgun (WGS) entry which is preliminary data.</text>
</comment>
<proteinExistence type="predicted"/>